<sequence length="311" mass="35106">MATLTEQGHRFGGVWTELKLDAVHYYLGFFTRVLRTLPFELWYIDAFAGTGTRVEIRQVGGLLEGAPVELASEQLAGSVMRALSVDPPFTRHVFIEGNAERFRALETVRSQYPLKQIECRHGDANAELRAILSRPPWNAQTGGQGNLRAVVFLDPYGMNVAWDTLELLAATRAIDVWYLFPLQAVTRQLSGKLDSIDHYKQDRLDDIFGTPNWREELYETKVFTDLFAETISTSKRNVTQAQIEEYSRQRLGTLFRYVSEPLPLIADGRGHLFSLFCLSNSGSDKAIDLIEKGVRATLKKFGSASRHMSGR</sequence>
<dbReference type="AlphaFoldDB" id="A0A246JYS7"/>
<gene>
    <name evidence="1" type="ORF">CDQ91_07490</name>
</gene>
<dbReference type="RefSeq" id="WP_088472112.1">
    <property type="nucleotide sequence ID" value="NZ_NISJ01000003.1"/>
</dbReference>
<comment type="caution">
    <text evidence="1">The sequence shown here is derived from an EMBL/GenBank/DDBJ whole genome shotgun (WGS) entry which is preliminary data.</text>
</comment>
<protein>
    <recommendedName>
        <fullName evidence="3">Three-Cys-motif partner protein TcmP</fullName>
    </recommendedName>
</protein>
<evidence type="ECO:0000313" key="2">
    <source>
        <dbReference type="Proteomes" id="UP000197097"/>
    </source>
</evidence>
<keyword evidence="2" id="KW-1185">Reference proteome</keyword>
<proteinExistence type="predicted"/>
<organism evidence="1 2">
    <name type="scientific">Sphingopyxis witflariensis</name>
    <dbReference type="NCBI Taxonomy" id="173675"/>
    <lineage>
        <taxon>Bacteria</taxon>
        <taxon>Pseudomonadati</taxon>
        <taxon>Pseudomonadota</taxon>
        <taxon>Alphaproteobacteria</taxon>
        <taxon>Sphingomonadales</taxon>
        <taxon>Sphingomonadaceae</taxon>
        <taxon>Sphingopyxis</taxon>
    </lineage>
</organism>
<evidence type="ECO:0000313" key="1">
    <source>
        <dbReference type="EMBL" id="OWQ98337.1"/>
    </source>
</evidence>
<dbReference type="NCBIfam" id="TIGR04474">
    <property type="entry name" value="tcm_partner"/>
    <property type="match status" value="1"/>
</dbReference>
<dbReference type="InterPro" id="IPR031009">
    <property type="entry name" value="Tcm_partner"/>
</dbReference>
<reference evidence="1 2" key="1">
    <citation type="journal article" date="2002" name="Int. J. Syst. Evol. Microbiol.">
        <title>Sphingopyxis witflariensis sp. nov., isolated from activated sludge.</title>
        <authorList>
            <person name="Kampfer P."/>
            <person name="Witzenberger R."/>
            <person name="Denner E.B."/>
            <person name="Busse H.J."/>
            <person name="Neef A."/>
        </authorList>
    </citation>
    <scope>NUCLEOTIDE SEQUENCE [LARGE SCALE GENOMIC DNA]</scope>
    <source>
        <strain evidence="1 2">DSM 14551</strain>
    </source>
</reference>
<name>A0A246JYS7_9SPHN</name>
<dbReference type="OrthoDB" id="7838592at2"/>
<dbReference type="Proteomes" id="UP000197097">
    <property type="component" value="Unassembled WGS sequence"/>
</dbReference>
<dbReference type="EMBL" id="NISJ01000003">
    <property type="protein sequence ID" value="OWQ98337.1"/>
    <property type="molecule type" value="Genomic_DNA"/>
</dbReference>
<evidence type="ECO:0008006" key="3">
    <source>
        <dbReference type="Google" id="ProtNLM"/>
    </source>
</evidence>
<accession>A0A246JYS7</accession>